<dbReference type="EMBL" id="MRTP01000004">
    <property type="protein sequence ID" value="OMF53778.1"/>
    <property type="molecule type" value="Genomic_DNA"/>
</dbReference>
<dbReference type="AlphaFoldDB" id="A0A1R1EPQ8"/>
<dbReference type="Gene3D" id="2.30.40.10">
    <property type="entry name" value="Urease, subunit C, domain 1"/>
    <property type="match status" value="1"/>
</dbReference>
<dbReference type="SUPFAM" id="SSF51556">
    <property type="entry name" value="Metallo-dependent hydrolases"/>
    <property type="match status" value="1"/>
</dbReference>
<dbReference type="SUPFAM" id="SSF51338">
    <property type="entry name" value="Composite domain of metallo-dependent hydrolases"/>
    <property type="match status" value="1"/>
</dbReference>
<comment type="caution">
    <text evidence="2">The sequence shown here is derived from an EMBL/GenBank/DDBJ whole genome shotgun (WGS) entry which is preliminary data.</text>
</comment>
<dbReference type="InterPro" id="IPR033932">
    <property type="entry name" value="YtcJ-like"/>
</dbReference>
<reference evidence="2 3" key="1">
    <citation type="submission" date="2016-11" db="EMBL/GenBank/DDBJ databases">
        <title>Paenibacillus species isolates.</title>
        <authorList>
            <person name="Beno S.M."/>
        </authorList>
    </citation>
    <scope>NUCLEOTIDE SEQUENCE [LARGE SCALE GENOMIC DNA]</scope>
    <source>
        <strain evidence="2 3">FSL R5-0378</strain>
    </source>
</reference>
<evidence type="ECO:0000313" key="2">
    <source>
        <dbReference type="EMBL" id="OMF53778.1"/>
    </source>
</evidence>
<dbReference type="InterPro" id="IPR032466">
    <property type="entry name" value="Metal_Hydrolase"/>
</dbReference>
<dbReference type="PANTHER" id="PTHR22642">
    <property type="entry name" value="IMIDAZOLONEPROPIONASE"/>
    <property type="match status" value="1"/>
</dbReference>
<dbReference type="CDD" id="cd01300">
    <property type="entry name" value="YtcJ_like"/>
    <property type="match status" value="1"/>
</dbReference>
<accession>A0A1R1EPQ8</accession>
<sequence>MAKCWTNGTIYTMEQERKTVEAVMTEGGRILDAGDTRELKERFHGRIDEVIDLGGGTLFPGFVDSHIHLIGHGETFLKLQLSGLKHRGELLDKIAGQARRLPPGTWIIGEGWNENEWEEALLPTRVELDRAAPNHPVMLRRVCRHVLTVNTLALQETGVNEDTEVPSGGVAGKGSNGRLNGIFKEQAQDLILHRMPGVTQSYLETALTMAIEDCWRQGITGCHTEDLSYYGGCTRTLQAFQKVIMEGQKKFRTHLLIHHLALDEWLEEGRHLVPESEFLEYGAMKLFADGSLGGRTALLSRPYADDPATSGVAVHSDEELDRLVAKARSAGLAAAAHAIGDGAAEKVLHALAAHPCPAGRRDRLIHGQILRDELLAQLKELPAIVDIQPSFVTSDFPWVLDRVGDAKGLHVYAWQTLLRSGIPCAGGSDAPIESVSPLLGIYAAVTRMKPGDAQKTVYGSDERLSMFEAISLYTTGSAYAAGHELDRGRIQSGYAADFTVLERDPFGEPPESILENKVRMTVVDETIVYG</sequence>
<keyword evidence="3" id="KW-1185">Reference proteome</keyword>
<evidence type="ECO:0000259" key="1">
    <source>
        <dbReference type="Pfam" id="PF07969"/>
    </source>
</evidence>
<dbReference type="InterPro" id="IPR011059">
    <property type="entry name" value="Metal-dep_hydrolase_composite"/>
</dbReference>
<name>A0A1R1EPQ8_9BACL</name>
<dbReference type="PANTHER" id="PTHR22642:SF2">
    <property type="entry name" value="PROTEIN LONG AFTER FAR-RED 3"/>
    <property type="match status" value="1"/>
</dbReference>
<dbReference type="Gene3D" id="3.20.20.140">
    <property type="entry name" value="Metal-dependent hydrolases"/>
    <property type="match status" value="1"/>
</dbReference>
<dbReference type="RefSeq" id="WP_076171532.1">
    <property type="nucleotide sequence ID" value="NZ_MRTP01000004.1"/>
</dbReference>
<organism evidence="2 3">
    <name type="scientific">Paenibacillus rhizosphaerae</name>
    <dbReference type="NCBI Taxonomy" id="297318"/>
    <lineage>
        <taxon>Bacteria</taxon>
        <taxon>Bacillati</taxon>
        <taxon>Bacillota</taxon>
        <taxon>Bacilli</taxon>
        <taxon>Bacillales</taxon>
        <taxon>Paenibacillaceae</taxon>
        <taxon>Paenibacillus</taxon>
    </lineage>
</organism>
<dbReference type="Pfam" id="PF07969">
    <property type="entry name" value="Amidohydro_3"/>
    <property type="match status" value="1"/>
</dbReference>
<protein>
    <submittedName>
        <fullName evidence="2">Amidohydrolase</fullName>
    </submittedName>
</protein>
<dbReference type="Gene3D" id="3.10.310.70">
    <property type="match status" value="1"/>
</dbReference>
<gene>
    <name evidence="2" type="ORF">BK138_18350</name>
</gene>
<dbReference type="STRING" id="297318.BK138_18350"/>
<dbReference type="Proteomes" id="UP000187172">
    <property type="component" value="Unassembled WGS sequence"/>
</dbReference>
<dbReference type="InterPro" id="IPR013108">
    <property type="entry name" value="Amidohydro_3"/>
</dbReference>
<evidence type="ECO:0000313" key="3">
    <source>
        <dbReference type="Proteomes" id="UP000187172"/>
    </source>
</evidence>
<keyword evidence="2" id="KW-0378">Hydrolase</keyword>
<dbReference type="GO" id="GO:0016810">
    <property type="term" value="F:hydrolase activity, acting on carbon-nitrogen (but not peptide) bonds"/>
    <property type="evidence" value="ECO:0007669"/>
    <property type="project" value="InterPro"/>
</dbReference>
<proteinExistence type="predicted"/>
<feature type="domain" description="Amidohydrolase 3" evidence="1">
    <location>
        <begin position="49"/>
        <end position="529"/>
    </location>
</feature>